<feature type="region of interest" description="Disordered" evidence="1">
    <location>
        <begin position="417"/>
        <end position="462"/>
    </location>
</feature>
<dbReference type="InterPro" id="IPR011119">
    <property type="entry name" value="Unchr_helicase_relaxase_TraI"/>
</dbReference>
<protein>
    <recommendedName>
        <fullName evidence="2">Uncharacterized domain-containing protein</fullName>
    </recommendedName>
</protein>
<comment type="caution">
    <text evidence="3">The sequence shown here is derived from an EMBL/GenBank/DDBJ whole genome shotgun (WGS) entry which is preliminary data.</text>
</comment>
<organism evidence="3 4">
    <name type="scientific">Candidatus Accumulibacter contiguus</name>
    <dbReference type="NCBI Taxonomy" id="2954381"/>
    <lineage>
        <taxon>Bacteria</taxon>
        <taxon>Pseudomonadati</taxon>
        <taxon>Pseudomonadota</taxon>
        <taxon>Betaproteobacteria</taxon>
        <taxon>Candidatus Accumulibacter</taxon>
    </lineage>
</organism>
<dbReference type="Gene3D" id="1.10.3210.40">
    <property type="match status" value="1"/>
</dbReference>
<name>A0ABX1TB62_9PROT</name>
<evidence type="ECO:0000313" key="3">
    <source>
        <dbReference type="EMBL" id="NMQ06328.1"/>
    </source>
</evidence>
<sequence>MFGFLKRTIRPETSKQALATSLPVITPAEPLLDDEIPRYPPFMKGLPATHPDKLIETQRELIGQIRETGVATPEIFEQFHLAALRRFASYAHLLPASQTHHHRGAGGLLRHAVEVALWSLQSGDRVLLPGEQTPRRRRELEPRWHLAVFLAALCHDLGKPVTDLVVTSREGAEVWNPFVEDLHAWATRNHVDRYFLHWRDQRGRKHQAVSALIAERIIGAQGLAWIAAGDTELVLWMMETINGSSSAENPMHDLVVRSDQVSVERDLRSLGVAFTGYEIGLPVERFLLDLMRRLVREGTWAINCPGARLWCIDGQLYLVWPAAGEELAALIHQEQIPGLPRTPDSLLEMLVDRSLACIRADRGEGERYWLIAPAVLTEKIPNLRLTAIRLRDPALLSEPPPPSIPGRLLVDEDPATKAPAVPVQSGTVSEPLLPATPGGPPDPDGKPQGSPDRQPPAQQAGHLDGAVGEALQALARDLQSGKRFAATLTQVDPAGVVCLKWPDAFNGCGLESKAILDELSHHDWLAVDPLSPFRKVTEIEVEGGERWRVIRLQPAVSRLMAIGQPVHPVGPTPTAEPTERPLQLRPVPRETDGAGTDERLALIRRIVAILREAIQEGLLTPEPDGPFVWLPSRKAESLLIERLQLERTKILRLGAVVPDVFLCQTRNKVHCYRIPAAPFGDGGGSHRP</sequence>
<accession>A0ABX1TB62</accession>
<dbReference type="RefSeq" id="WP_169070878.1">
    <property type="nucleotide sequence ID" value="NZ_SPMX01000039.1"/>
</dbReference>
<proteinExistence type="predicted"/>
<dbReference type="NCBIfam" id="NF041494">
    <property type="entry name" value="MobH"/>
    <property type="match status" value="1"/>
</dbReference>
<evidence type="ECO:0000313" key="4">
    <source>
        <dbReference type="Proteomes" id="UP000886469"/>
    </source>
</evidence>
<feature type="domain" description="Uncharacterised" evidence="2">
    <location>
        <begin position="46"/>
        <end position="359"/>
    </location>
</feature>
<keyword evidence="4" id="KW-1185">Reference proteome</keyword>
<dbReference type="Pfam" id="PF07514">
    <property type="entry name" value="TraI_2"/>
    <property type="match status" value="1"/>
</dbReference>
<evidence type="ECO:0000256" key="1">
    <source>
        <dbReference type="SAM" id="MobiDB-lite"/>
    </source>
</evidence>
<reference evidence="3" key="1">
    <citation type="submission" date="2019-03" db="EMBL/GenBank/DDBJ databases">
        <title>Metabolic reconstructions from genomes of highly enriched 'Candidatus Accumulibacter' and 'Candidatus Competibacter' bioreactor populations.</title>
        <authorList>
            <person name="Annavajhala M.K."/>
            <person name="Welles L."/>
            <person name="Abbas B."/>
            <person name="Sorokin D."/>
            <person name="Park H."/>
            <person name="Van Loosdrecht M."/>
            <person name="Chandran K."/>
        </authorList>
    </citation>
    <scope>NUCLEOTIDE SEQUENCE</scope>
    <source>
        <strain evidence="3">SBR_L</strain>
    </source>
</reference>
<dbReference type="EMBL" id="SPMX01000039">
    <property type="protein sequence ID" value="NMQ06328.1"/>
    <property type="molecule type" value="Genomic_DNA"/>
</dbReference>
<dbReference type="Proteomes" id="UP000886469">
    <property type="component" value="Unassembled WGS sequence"/>
</dbReference>
<evidence type="ECO:0000259" key="2">
    <source>
        <dbReference type="Pfam" id="PF07514"/>
    </source>
</evidence>
<gene>
    <name evidence="3" type="ORF">E4Q08_14235</name>
</gene>